<keyword evidence="1" id="KW-1133">Transmembrane helix</keyword>
<proteinExistence type="predicted"/>
<name>A0ABU4ZWI1_9HYPH</name>
<keyword evidence="1" id="KW-0812">Transmembrane</keyword>
<feature type="transmembrane region" description="Helical" evidence="1">
    <location>
        <begin position="206"/>
        <end position="229"/>
    </location>
</feature>
<dbReference type="EMBL" id="JAVIIQ010000001">
    <property type="protein sequence ID" value="MDX8529774.1"/>
    <property type="molecule type" value="Genomic_DNA"/>
</dbReference>
<evidence type="ECO:0000313" key="3">
    <source>
        <dbReference type="Proteomes" id="UP001285154"/>
    </source>
</evidence>
<reference evidence="2 3" key="1">
    <citation type="submission" date="2023-08" db="EMBL/GenBank/DDBJ databases">
        <title>Implementing the SeqCode for naming new Mesorhizobium species isolated from Vachellia karroo root nodules.</title>
        <authorList>
            <person name="Van Lill M."/>
        </authorList>
    </citation>
    <scope>NUCLEOTIDE SEQUENCE [LARGE SCALE GENOMIC DNA]</scope>
    <source>
        <strain evidence="2 3">VK25D</strain>
    </source>
</reference>
<keyword evidence="3" id="KW-1185">Reference proteome</keyword>
<comment type="caution">
    <text evidence="2">The sequence shown here is derived from an EMBL/GenBank/DDBJ whole genome shotgun (WGS) entry which is preliminary data.</text>
</comment>
<sequence length="237" mass="26336">MSKSPSGQPDWPPAGDFSLYRTNVPYRSPEPPLAHTKPKGRWTVASGFPSRRSGYCVSYWGFEQHQFLTLAEVNPSVRSIRARPETLEWFDGSKWIEHTPDFGVYTSAGWLYCDIANPKHAESDLVAKRTRALDAGLARDGGRYRRFMPADLRVEPRLSNSKQINDCSGPDIPEADLNKVSRVMPPDGAVDIHGVASMTGMPEGEALAAVLCLAWHGVVGADMSAFLSFSTRVWRRR</sequence>
<gene>
    <name evidence="2" type="ORF">RFM42_02205</name>
</gene>
<protein>
    <submittedName>
        <fullName evidence="2">Uncharacterized protein</fullName>
    </submittedName>
</protein>
<dbReference type="Proteomes" id="UP001285154">
    <property type="component" value="Unassembled WGS sequence"/>
</dbReference>
<evidence type="ECO:0000313" key="2">
    <source>
        <dbReference type="EMBL" id="MDX8529774.1"/>
    </source>
</evidence>
<keyword evidence="1" id="KW-0472">Membrane</keyword>
<accession>A0ABU4ZWI1</accession>
<evidence type="ECO:0000256" key="1">
    <source>
        <dbReference type="SAM" id="Phobius"/>
    </source>
</evidence>
<dbReference type="RefSeq" id="WP_320245180.1">
    <property type="nucleotide sequence ID" value="NZ_JAVIIQ010000001.1"/>
</dbReference>
<organism evidence="2 3">
    <name type="scientific">Mesorhizobium vachelliae</name>
    <dbReference type="NCBI Taxonomy" id="3072309"/>
    <lineage>
        <taxon>Bacteria</taxon>
        <taxon>Pseudomonadati</taxon>
        <taxon>Pseudomonadota</taxon>
        <taxon>Alphaproteobacteria</taxon>
        <taxon>Hyphomicrobiales</taxon>
        <taxon>Phyllobacteriaceae</taxon>
        <taxon>Mesorhizobium</taxon>
    </lineage>
</organism>